<dbReference type="PROSITE" id="PS00118">
    <property type="entry name" value="PA2_HIS"/>
    <property type="match status" value="1"/>
</dbReference>
<organism evidence="10 11">
    <name type="scientific">Oesophagostomum dentatum</name>
    <name type="common">Nodular worm</name>
    <dbReference type="NCBI Taxonomy" id="61180"/>
    <lineage>
        <taxon>Eukaryota</taxon>
        <taxon>Metazoa</taxon>
        <taxon>Ecdysozoa</taxon>
        <taxon>Nematoda</taxon>
        <taxon>Chromadorea</taxon>
        <taxon>Rhabditida</taxon>
        <taxon>Rhabditina</taxon>
        <taxon>Rhabditomorpha</taxon>
        <taxon>Strongyloidea</taxon>
        <taxon>Strongylidae</taxon>
        <taxon>Oesophagostomum</taxon>
    </lineage>
</organism>
<dbReference type="Proteomes" id="UP000053660">
    <property type="component" value="Unassembled WGS sequence"/>
</dbReference>
<feature type="active site" evidence="4">
    <location>
        <position position="74"/>
    </location>
</feature>
<dbReference type="AlphaFoldDB" id="A0A0B1TMH2"/>
<sequence>MIAVLAVFLPVFYLGVGGPFLVSPVQGGLLDFNKVSRCELGYGILAYNGYGCWCGIGDTGEEPVDEIDRCCMNHDNCYRAVRLNGTCWRITLYIGSFGLYRTKCVNKKAFCVGTNKCAQALCKCDVEAVECWKKYKKPKIRKRCWLH</sequence>
<feature type="disulfide bond" evidence="6">
    <location>
        <begin position="54"/>
        <end position="71"/>
    </location>
</feature>
<feature type="binding site" evidence="5">
    <location>
        <position position="57"/>
    </location>
    <ligand>
        <name>Ca(2+)</name>
        <dbReference type="ChEBI" id="CHEBI:29108"/>
    </ligand>
</feature>
<comment type="cofactor">
    <cofactor evidence="5">
        <name>Ca(2+)</name>
        <dbReference type="ChEBI" id="CHEBI:29108"/>
    </cofactor>
    <text evidence="5">Binds 1 Ca(2+) ion per subunit.</text>
</comment>
<gene>
    <name evidence="10" type="ORF">OESDEN_02727</name>
</gene>
<feature type="disulfide bond" evidence="6">
    <location>
        <begin position="87"/>
        <end position="117"/>
    </location>
</feature>
<dbReference type="PROSITE" id="PS00119">
    <property type="entry name" value="PA2_ASP"/>
    <property type="match status" value="1"/>
</dbReference>
<feature type="disulfide bond" evidence="6">
    <location>
        <begin position="111"/>
        <end position="122"/>
    </location>
</feature>
<feature type="chain" id="PRO_5001389207" description="Phospholipase A2" evidence="8">
    <location>
        <begin position="18"/>
        <end position="147"/>
    </location>
</feature>
<dbReference type="PANTHER" id="PTHR11716:SF107">
    <property type="entry name" value="PHOSPHOLIPASE A2"/>
    <property type="match status" value="1"/>
</dbReference>
<name>A0A0B1TMH2_OESDE</name>
<keyword evidence="8" id="KW-0378">Hydrolase</keyword>
<keyword evidence="11" id="KW-1185">Reference proteome</keyword>
<proteinExistence type="inferred from homology"/>
<evidence type="ECO:0000259" key="9">
    <source>
        <dbReference type="SMART" id="SM00085"/>
    </source>
</evidence>
<keyword evidence="5" id="KW-0479">Metal-binding</keyword>
<evidence type="ECO:0000256" key="8">
    <source>
        <dbReference type="RuleBase" id="RU361236"/>
    </source>
</evidence>
<feature type="domain" description="Phospholipase A2-like central" evidence="9">
    <location>
        <begin position="28"/>
        <end position="145"/>
    </location>
</feature>
<keyword evidence="2 8" id="KW-0964">Secreted</keyword>
<dbReference type="OrthoDB" id="5874468at2759"/>
<feature type="disulfide bond" evidence="6">
    <location>
        <begin position="70"/>
        <end position="131"/>
    </location>
</feature>
<dbReference type="Pfam" id="PF00068">
    <property type="entry name" value="Phospholip_A2_1"/>
    <property type="match status" value="1"/>
</dbReference>
<dbReference type="EC" id="3.1.1.4" evidence="8"/>
<evidence type="ECO:0000256" key="5">
    <source>
        <dbReference type="PIRSR" id="PIRSR601211-2"/>
    </source>
</evidence>
<comment type="subcellular location">
    <subcellularLocation>
        <location evidence="1 8">Secreted</location>
    </subcellularLocation>
</comment>
<dbReference type="SUPFAM" id="SSF48619">
    <property type="entry name" value="Phospholipase A2, PLA2"/>
    <property type="match status" value="1"/>
</dbReference>
<evidence type="ECO:0000256" key="1">
    <source>
        <dbReference type="ARBA" id="ARBA00004613"/>
    </source>
</evidence>
<keyword evidence="3 6" id="KW-1015">Disulfide bond</keyword>
<dbReference type="GO" id="GO:0006644">
    <property type="term" value="P:phospholipid metabolic process"/>
    <property type="evidence" value="ECO:0007669"/>
    <property type="project" value="InterPro"/>
</dbReference>
<protein>
    <recommendedName>
        <fullName evidence="8">Phospholipase A2</fullName>
        <ecNumber evidence="8">3.1.1.4</ecNumber>
    </recommendedName>
</protein>
<feature type="active site" evidence="4">
    <location>
        <position position="125"/>
    </location>
</feature>
<evidence type="ECO:0000256" key="2">
    <source>
        <dbReference type="ARBA" id="ARBA00022525"/>
    </source>
</evidence>
<evidence type="ECO:0000256" key="6">
    <source>
        <dbReference type="PIRSR" id="PIRSR601211-3"/>
    </source>
</evidence>
<keyword evidence="8" id="KW-0443">Lipid metabolism</keyword>
<dbReference type="PRINTS" id="PR00389">
    <property type="entry name" value="PHPHLIPASEA2"/>
</dbReference>
<dbReference type="Gene3D" id="1.20.90.10">
    <property type="entry name" value="Phospholipase A2 domain"/>
    <property type="match status" value="1"/>
</dbReference>
<dbReference type="GO" id="GO:0016042">
    <property type="term" value="P:lipid catabolic process"/>
    <property type="evidence" value="ECO:0007669"/>
    <property type="project" value="InterPro"/>
</dbReference>
<dbReference type="GO" id="GO:0005509">
    <property type="term" value="F:calcium ion binding"/>
    <property type="evidence" value="ECO:0007669"/>
    <property type="project" value="InterPro"/>
</dbReference>
<dbReference type="InterPro" id="IPR016090">
    <property type="entry name" value="PLA2-like_dom"/>
</dbReference>
<dbReference type="SMR" id="A0A0B1TMH2"/>
<dbReference type="GO" id="GO:0050482">
    <property type="term" value="P:arachidonate secretion"/>
    <property type="evidence" value="ECO:0007669"/>
    <property type="project" value="InterPro"/>
</dbReference>
<dbReference type="InterPro" id="IPR033112">
    <property type="entry name" value="PLA2_Asp_AS"/>
</dbReference>
<reference evidence="10 11" key="1">
    <citation type="submission" date="2014-03" db="EMBL/GenBank/DDBJ databases">
        <title>Draft genome of the hookworm Oesophagostomum dentatum.</title>
        <authorList>
            <person name="Mitreva M."/>
        </authorList>
    </citation>
    <scope>NUCLEOTIDE SEQUENCE [LARGE SCALE GENOMIC DNA]</scope>
    <source>
        <strain evidence="10 11">OD-Hann</strain>
    </source>
</reference>
<dbReference type="InterPro" id="IPR001211">
    <property type="entry name" value="PLA2"/>
</dbReference>
<comment type="catalytic activity">
    <reaction evidence="8">
        <text>a 1,2-diacyl-sn-glycero-3-phosphocholine + H2O = a 1-acyl-sn-glycero-3-phosphocholine + a fatty acid + H(+)</text>
        <dbReference type="Rhea" id="RHEA:15801"/>
        <dbReference type="ChEBI" id="CHEBI:15377"/>
        <dbReference type="ChEBI" id="CHEBI:15378"/>
        <dbReference type="ChEBI" id="CHEBI:28868"/>
        <dbReference type="ChEBI" id="CHEBI:57643"/>
        <dbReference type="ChEBI" id="CHEBI:58168"/>
        <dbReference type="EC" id="3.1.1.4"/>
    </reaction>
</comment>
<feature type="binding site" evidence="5">
    <location>
        <position position="55"/>
    </location>
    <ligand>
        <name>Ca(2+)</name>
        <dbReference type="ChEBI" id="CHEBI:29108"/>
    </ligand>
</feature>
<comment type="similarity">
    <text evidence="7">Belongs to the phospholipase A2 family.</text>
</comment>
<evidence type="ECO:0000256" key="7">
    <source>
        <dbReference type="RuleBase" id="RU003654"/>
    </source>
</evidence>
<dbReference type="GO" id="GO:0004623">
    <property type="term" value="F:phospholipase A2 activity"/>
    <property type="evidence" value="ECO:0007669"/>
    <property type="project" value="UniProtKB-EC"/>
</dbReference>
<keyword evidence="5 8" id="KW-0106">Calcium</keyword>
<dbReference type="EMBL" id="KN549477">
    <property type="protein sequence ID" value="KHJ97296.1"/>
    <property type="molecule type" value="Genomic_DNA"/>
</dbReference>
<dbReference type="SMART" id="SM00085">
    <property type="entry name" value="PA2c"/>
    <property type="match status" value="1"/>
</dbReference>
<evidence type="ECO:0000313" key="11">
    <source>
        <dbReference type="Proteomes" id="UP000053660"/>
    </source>
</evidence>
<evidence type="ECO:0000313" key="10">
    <source>
        <dbReference type="EMBL" id="KHJ97296.1"/>
    </source>
</evidence>
<feature type="signal peptide" evidence="8">
    <location>
        <begin position="1"/>
        <end position="17"/>
    </location>
</feature>
<dbReference type="CDD" id="cd00125">
    <property type="entry name" value="PLA2c"/>
    <property type="match status" value="1"/>
</dbReference>
<dbReference type="InterPro" id="IPR033113">
    <property type="entry name" value="PLA2_histidine"/>
</dbReference>
<feature type="binding site" evidence="5">
    <location>
        <position position="75"/>
    </location>
    <ligand>
        <name>Ca(2+)</name>
        <dbReference type="ChEBI" id="CHEBI:29108"/>
    </ligand>
</feature>
<evidence type="ECO:0000256" key="4">
    <source>
        <dbReference type="PIRSR" id="PIRSR601211-1"/>
    </source>
</evidence>
<dbReference type="GO" id="GO:0005576">
    <property type="term" value="C:extracellular region"/>
    <property type="evidence" value="ECO:0007669"/>
    <property type="project" value="UniProtKB-SubCell"/>
</dbReference>
<feature type="disulfide bond" evidence="6">
    <location>
        <begin position="77"/>
        <end position="124"/>
    </location>
</feature>
<dbReference type="PANTHER" id="PTHR11716">
    <property type="entry name" value="PHOSPHOLIPASE A2 FAMILY MEMBER"/>
    <property type="match status" value="1"/>
</dbReference>
<keyword evidence="8" id="KW-0732">Signal</keyword>
<dbReference type="InterPro" id="IPR036444">
    <property type="entry name" value="PLipase_A2_dom_sf"/>
</dbReference>
<evidence type="ECO:0000256" key="3">
    <source>
        <dbReference type="ARBA" id="ARBA00023157"/>
    </source>
</evidence>
<accession>A0A0B1TMH2</accession>